<feature type="domain" description="LysM" evidence="2">
    <location>
        <begin position="299"/>
        <end position="348"/>
    </location>
</feature>
<dbReference type="InterPro" id="IPR036779">
    <property type="entry name" value="LysM_dom_sf"/>
</dbReference>
<dbReference type="AlphaFoldDB" id="A4U2N3"/>
<dbReference type="InterPro" id="IPR013783">
    <property type="entry name" value="Ig-like_fold"/>
</dbReference>
<accession>A4U2N3</accession>
<dbReference type="InterPro" id="IPR052196">
    <property type="entry name" value="Bact_Kbp"/>
</dbReference>
<dbReference type="Gene3D" id="2.60.40.10">
    <property type="entry name" value="Immunoglobulins"/>
    <property type="match status" value="1"/>
</dbReference>
<dbReference type="PANTHER" id="PTHR34700">
    <property type="entry name" value="POTASSIUM BINDING PROTEIN KBP"/>
    <property type="match status" value="1"/>
</dbReference>
<proteinExistence type="predicted"/>
<dbReference type="Gene3D" id="3.10.350.10">
    <property type="entry name" value="LysM domain"/>
    <property type="match status" value="1"/>
</dbReference>
<keyword evidence="1" id="KW-1133">Transmembrane helix</keyword>
<evidence type="ECO:0000313" key="3">
    <source>
        <dbReference type="EMBL" id="CAM77140.1"/>
    </source>
</evidence>
<keyword evidence="1" id="KW-0472">Membrane</keyword>
<gene>
    <name evidence="3" type="ORF">MGR_1851</name>
</gene>
<dbReference type="CDD" id="cd00118">
    <property type="entry name" value="LysM"/>
    <property type="match status" value="1"/>
</dbReference>
<protein>
    <submittedName>
        <fullName evidence="3">Protein containing LysM domain</fullName>
    </submittedName>
</protein>
<evidence type="ECO:0000256" key="1">
    <source>
        <dbReference type="SAM" id="Phobius"/>
    </source>
</evidence>
<reference evidence="3" key="1">
    <citation type="journal article" date="2007" name="J. Bacteriol.">
        <title>Comparative genome analysis of four magnetotactic bacteria reveals a complex set of group-specific genes implicated in magnetosome biomineralization and function.</title>
        <authorList>
            <person name="Richter M."/>
            <person name="Kube M."/>
            <person name="Bazylinski D.A."/>
            <person name="Lombardot T."/>
            <person name="Gloeckner F.O."/>
            <person name="Reinhardt R."/>
            <person name="Schueler D."/>
        </authorList>
    </citation>
    <scope>NUCLEOTIDE SEQUENCE</scope>
    <source>
        <strain evidence="3">MSR-1</strain>
    </source>
</reference>
<evidence type="ECO:0000259" key="2">
    <source>
        <dbReference type="PROSITE" id="PS51782"/>
    </source>
</evidence>
<organism evidence="3">
    <name type="scientific">Magnetospirillum gryphiswaldense</name>
    <dbReference type="NCBI Taxonomy" id="55518"/>
    <lineage>
        <taxon>Bacteria</taxon>
        <taxon>Pseudomonadati</taxon>
        <taxon>Pseudomonadota</taxon>
        <taxon>Alphaproteobacteria</taxon>
        <taxon>Rhodospirillales</taxon>
        <taxon>Rhodospirillaceae</taxon>
        <taxon>Magnetospirillum</taxon>
    </lineage>
</organism>
<dbReference type="EMBL" id="CU459003">
    <property type="protein sequence ID" value="CAM77140.1"/>
    <property type="molecule type" value="Genomic_DNA"/>
</dbReference>
<feature type="transmembrane region" description="Helical" evidence="1">
    <location>
        <begin position="46"/>
        <end position="66"/>
    </location>
</feature>
<sequence length="351" mass="36249">MNDPARRPCPSAITIVQDACSGGREALRFRRFPEATLADASLTRPVFISLIGLAAALLAVLLALTLGKDDDGKAVATVGGTNAPAVSGDAAANDPSFDVVRIGERGDAVLAGRAVPKAEVVILDGGVEIGRTIADGRGEWVFVPSTPMASGARQLTLRAHNPDGSVTNSGAPVVLVVPDRPGEQILAFKPLPGGGAKLLIGPPLGEGGISIDIVEADSKGRLFIGGRGPAGGKVHVYLGNAFVGAATVESDGTWKVTATLPKGDNITVRADLVDAKGKVLARVEMPVAAQGELKAASDTAVVVSAGNSLWRIARRIYGSGEAYTIIYKANKDNIRDPDLIYPGQVFQLPKR</sequence>
<dbReference type="PROSITE" id="PS51782">
    <property type="entry name" value="LYSM"/>
    <property type="match status" value="1"/>
</dbReference>
<dbReference type="SMART" id="SM00257">
    <property type="entry name" value="LysM"/>
    <property type="match status" value="1"/>
</dbReference>
<dbReference type="Pfam" id="PF01476">
    <property type="entry name" value="LysM"/>
    <property type="match status" value="1"/>
</dbReference>
<dbReference type="PANTHER" id="PTHR34700:SF4">
    <property type="entry name" value="PHAGE-LIKE ELEMENT PBSX PROTEIN XKDP"/>
    <property type="match status" value="1"/>
</dbReference>
<name>A4U2N3_9PROT</name>
<dbReference type="Gene3D" id="3.30.420.430">
    <property type="match status" value="1"/>
</dbReference>
<dbReference type="InterPro" id="IPR018392">
    <property type="entry name" value="LysM"/>
</dbReference>
<keyword evidence="1" id="KW-0812">Transmembrane</keyword>